<dbReference type="AlphaFoldDB" id="A0A7G7BWB0"/>
<proteinExistence type="predicted"/>
<organism evidence="1 2">
    <name type="scientific">Streptomyces finlayi</name>
    <dbReference type="NCBI Taxonomy" id="67296"/>
    <lineage>
        <taxon>Bacteria</taxon>
        <taxon>Bacillati</taxon>
        <taxon>Actinomycetota</taxon>
        <taxon>Actinomycetes</taxon>
        <taxon>Kitasatosporales</taxon>
        <taxon>Streptomycetaceae</taxon>
        <taxon>Streptomyces</taxon>
    </lineage>
</organism>
<keyword evidence="1" id="KW-0614">Plasmid</keyword>
<gene>
    <name evidence="1" type="ORF">F0344_34770</name>
</gene>
<keyword evidence="2" id="KW-1185">Reference proteome</keyword>
<dbReference type="RefSeq" id="WP_185303111.1">
    <property type="nucleotide sequence ID" value="NZ_CP045703.1"/>
</dbReference>
<dbReference type="KEGG" id="sfiy:F0344_34770"/>
<accession>A0A7G7BWB0</accession>
<protein>
    <submittedName>
        <fullName evidence="1">Uncharacterized protein</fullName>
    </submittedName>
</protein>
<dbReference type="EMBL" id="CP045703">
    <property type="protein sequence ID" value="QNE79625.1"/>
    <property type="molecule type" value="Genomic_DNA"/>
</dbReference>
<sequence length="53" mass="5688">MGTALHVARLSLLIGTFGLVTLFPTASAHAARGGEDVEWPFARTCAVNDVYWP</sequence>
<evidence type="ECO:0000313" key="1">
    <source>
        <dbReference type="EMBL" id="QNE79625.1"/>
    </source>
</evidence>
<dbReference type="Proteomes" id="UP000515307">
    <property type="component" value="Plasmid unnamed1"/>
</dbReference>
<reference evidence="2" key="1">
    <citation type="submission" date="2019-10" db="EMBL/GenBank/DDBJ databases">
        <title>Antimicrobial potential of Antarctic Bacteria.</title>
        <authorList>
            <person name="Benaud N."/>
            <person name="Edwards R.J."/>
            <person name="Ferrari B.C."/>
        </authorList>
    </citation>
    <scope>NUCLEOTIDE SEQUENCE [LARGE SCALE GENOMIC DNA]</scope>
    <source>
        <strain evidence="2">NBSH44</strain>
        <plasmid evidence="2">unnamed1</plasmid>
    </source>
</reference>
<name>A0A7G7BWB0_9ACTN</name>
<geneLocation type="plasmid" evidence="1 2">
    <name>unnamed1</name>
</geneLocation>
<evidence type="ECO:0000313" key="2">
    <source>
        <dbReference type="Proteomes" id="UP000515307"/>
    </source>
</evidence>